<proteinExistence type="predicted"/>
<gene>
    <name evidence="1" type="ORF">EAE98_009609</name>
</gene>
<comment type="caution">
    <text evidence="1">The sequence shown here is derived from an EMBL/GenBank/DDBJ whole genome shotgun (WGS) entry which is preliminary data.</text>
</comment>
<name>A0ABQ7IBF8_9HELO</name>
<dbReference type="RefSeq" id="XP_038806423.1">
    <property type="nucleotide sequence ID" value="XM_038957230.1"/>
</dbReference>
<organism evidence="1 2">
    <name type="scientific">Botrytis deweyae</name>
    <dbReference type="NCBI Taxonomy" id="2478750"/>
    <lineage>
        <taxon>Eukaryota</taxon>
        <taxon>Fungi</taxon>
        <taxon>Dikarya</taxon>
        <taxon>Ascomycota</taxon>
        <taxon>Pezizomycotina</taxon>
        <taxon>Leotiomycetes</taxon>
        <taxon>Helotiales</taxon>
        <taxon>Sclerotiniaceae</taxon>
        <taxon>Botrytis</taxon>
    </lineage>
</organism>
<dbReference type="Proteomes" id="UP000783213">
    <property type="component" value="Unassembled WGS sequence"/>
</dbReference>
<keyword evidence="2" id="KW-1185">Reference proteome</keyword>
<dbReference type="GeneID" id="62236380"/>
<accession>A0ABQ7IBF8</accession>
<evidence type="ECO:0000313" key="1">
    <source>
        <dbReference type="EMBL" id="KAF7918831.1"/>
    </source>
</evidence>
<dbReference type="EMBL" id="RCSX01000029">
    <property type="protein sequence ID" value="KAF7918831.1"/>
    <property type="molecule type" value="Genomic_DNA"/>
</dbReference>
<reference evidence="1 2" key="1">
    <citation type="journal article" date="2020" name="Genome Biol. Evol.">
        <title>Comparative genomics of Sclerotiniaceae.</title>
        <authorList>
            <person name="Valero Jimenez C.A."/>
            <person name="Steentjes M."/>
            <person name="Scholten O.E."/>
            <person name="Van Kan J.A.L."/>
        </authorList>
    </citation>
    <scope>NUCLEOTIDE SEQUENCE [LARGE SCALE GENOMIC DNA]</scope>
    <source>
        <strain evidence="1 2">B1</strain>
    </source>
</reference>
<sequence>MGKTRTTVLIWNGERWFDGPKKGKEVGGALPHDIYSFTYVLCAPSARTVFESNISHGKLCGMGLAIGQEKEAGA</sequence>
<evidence type="ECO:0000313" key="2">
    <source>
        <dbReference type="Proteomes" id="UP000783213"/>
    </source>
</evidence>
<protein>
    <submittedName>
        <fullName evidence="1">Uncharacterized protein</fullName>
    </submittedName>
</protein>